<keyword evidence="2" id="KW-1185">Reference proteome</keyword>
<dbReference type="AlphaFoldDB" id="A0A0D3AJ15"/>
<dbReference type="PANTHER" id="PTHR31260">
    <property type="entry name" value="CYSTATIN/MONELLIN SUPERFAMILY PROTEIN"/>
    <property type="match status" value="1"/>
</dbReference>
<dbReference type="Proteomes" id="UP000032141">
    <property type="component" value="Chromosome C2"/>
</dbReference>
<dbReference type="EnsemblPlants" id="Bo2g011980.1">
    <property type="protein sequence ID" value="Bo2g011980.1"/>
    <property type="gene ID" value="Bo2g011980"/>
</dbReference>
<dbReference type="PANTHER" id="PTHR31260:SF31">
    <property type="entry name" value="(RAPE) HYPOTHETICAL PROTEIN"/>
    <property type="match status" value="1"/>
</dbReference>
<sequence>MTPMVRYASMKNLVALFDSDDARYRTVRTRGHVALKLIAEMAVRPSEVHDGLDLIKKTPSILGSIQNSREFGEMLESLEEFPLPLTTLIKKLEVFEICEAKLTLQKIKVVKSLSETMLLLKSDGEISEKIMECMKFICEGEIGLQGVLEKASGTDLVSLLSKTEEEYSSRRQADEDETQSLVVKGRLMMNKGIFDFKWTHKPASTYQSSTNVNLEGDAICYQSSTLPQPQDDTCGVRFLNLFMMEHGFMTKVRQCGGFDIEHLMKTKPGCCNLWASETTKDKPAPEDIFLYARLGIHKYNMIQGTNSQLHGIETYNMYCKARYSIHYVTAVAKDPAAGGSLVIFQTKIYEEGFDFRRLTCSIARPKPGPHGNTVKKSELRKNDWIRLYLELAFFTANASLPNVLDLSKLVITKVAVYSSDENIVVPNERLNARNAIFYIKYKYCPNKNKAHGFKATRDRIAIVRRNLDKFSGDITLSFEGICEWRRTFL</sequence>
<protein>
    <submittedName>
        <fullName evidence="1">Uncharacterized protein</fullName>
    </submittedName>
</protein>
<dbReference type="Pfam" id="PF04776">
    <property type="entry name" value="protein_MS5"/>
    <property type="match status" value="1"/>
</dbReference>
<dbReference type="HOGENOM" id="CLU_569059_0_0_1"/>
<accession>A0A0D3AJ15</accession>
<dbReference type="Gramene" id="Bo2g011980.1">
    <property type="protein sequence ID" value="Bo2g011980.1"/>
    <property type="gene ID" value="Bo2g011980"/>
</dbReference>
<organism evidence="1 2">
    <name type="scientific">Brassica oleracea var. oleracea</name>
    <dbReference type="NCBI Taxonomy" id="109376"/>
    <lineage>
        <taxon>Eukaryota</taxon>
        <taxon>Viridiplantae</taxon>
        <taxon>Streptophyta</taxon>
        <taxon>Embryophyta</taxon>
        <taxon>Tracheophyta</taxon>
        <taxon>Spermatophyta</taxon>
        <taxon>Magnoliopsida</taxon>
        <taxon>eudicotyledons</taxon>
        <taxon>Gunneridae</taxon>
        <taxon>Pentapetalae</taxon>
        <taxon>rosids</taxon>
        <taxon>malvids</taxon>
        <taxon>Brassicales</taxon>
        <taxon>Brassicaceae</taxon>
        <taxon>Brassiceae</taxon>
        <taxon>Brassica</taxon>
    </lineage>
</organism>
<dbReference type="InterPro" id="IPR006462">
    <property type="entry name" value="MS5"/>
</dbReference>
<reference evidence="1" key="2">
    <citation type="submission" date="2015-03" db="UniProtKB">
        <authorList>
            <consortium name="EnsemblPlants"/>
        </authorList>
    </citation>
    <scope>IDENTIFICATION</scope>
</reference>
<proteinExistence type="predicted"/>
<reference evidence="1 2" key="1">
    <citation type="journal article" date="2014" name="Genome Biol.">
        <title>Transcriptome and methylome profiling reveals relics of genome dominance in the mesopolyploid Brassica oleracea.</title>
        <authorList>
            <person name="Parkin I.A."/>
            <person name="Koh C."/>
            <person name="Tang H."/>
            <person name="Robinson S.J."/>
            <person name="Kagale S."/>
            <person name="Clarke W.E."/>
            <person name="Town C.D."/>
            <person name="Nixon J."/>
            <person name="Krishnakumar V."/>
            <person name="Bidwell S.L."/>
            <person name="Denoeud F."/>
            <person name="Belcram H."/>
            <person name="Links M.G."/>
            <person name="Just J."/>
            <person name="Clarke C."/>
            <person name="Bender T."/>
            <person name="Huebert T."/>
            <person name="Mason A.S."/>
            <person name="Pires J.C."/>
            <person name="Barker G."/>
            <person name="Moore J."/>
            <person name="Walley P.G."/>
            <person name="Manoli S."/>
            <person name="Batley J."/>
            <person name="Edwards D."/>
            <person name="Nelson M.N."/>
            <person name="Wang X."/>
            <person name="Paterson A.H."/>
            <person name="King G."/>
            <person name="Bancroft I."/>
            <person name="Chalhoub B."/>
            <person name="Sharpe A.G."/>
        </authorList>
    </citation>
    <scope>NUCLEOTIDE SEQUENCE</scope>
    <source>
        <strain evidence="1 2">cv. TO1000</strain>
    </source>
</reference>
<name>A0A0D3AJ15_BRAOL</name>
<evidence type="ECO:0000313" key="1">
    <source>
        <dbReference type="EnsemblPlants" id="Bo2g011980.1"/>
    </source>
</evidence>
<evidence type="ECO:0000313" key="2">
    <source>
        <dbReference type="Proteomes" id="UP000032141"/>
    </source>
</evidence>